<dbReference type="Pfam" id="PF13189">
    <property type="entry name" value="Cytidylate_kin2"/>
    <property type="match status" value="1"/>
</dbReference>
<name>A0ABQ0BQ39_9FIRM</name>
<dbReference type="Gene3D" id="3.40.50.300">
    <property type="entry name" value="P-loop containing nucleotide triphosphate hydrolases"/>
    <property type="match status" value="1"/>
</dbReference>
<proteinExistence type="predicted"/>
<accession>A0ABQ0BQ39</accession>
<dbReference type="SUPFAM" id="SSF52540">
    <property type="entry name" value="P-loop containing nucleoside triphosphate hydrolases"/>
    <property type="match status" value="1"/>
</dbReference>
<reference evidence="1 2" key="1">
    <citation type="submission" date="2024-04" db="EMBL/GenBank/DDBJ databases">
        <title>Defined microbial consortia suppress multidrug-resistant proinflammatory Enterobacteriaceae via ecological control.</title>
        <authorList>
            <person name="Furuichi M."/>
            <person name="Kawaguchi T."/>
            <person name="Pust M."/>
            <person name="Yasuma K."/>
            <person name="Plichta D."/>
            <person name="Hasegawa N."/>
            <person name="Ohya T."/>
            <person name="Bhattarai S."/>
            <person name="Sasajima S."/>
            <person name="Aoto Y."/>
            <person name="Tuganbaev T."/>
            <person name="Yaginuma M."/>
            <person name="Ueda M."/>
            <person name="Okahashi N."/>
            <person name="Amafuji K."/>
            <person name="Kiridooshi Y."/>
            <person name="Sugita K."/>
            <person name="Strazar M."/>
            <person name="Skelly A."/>
            <person name="Suda W."/>
            <person name="Hattori M."/>
            <person name="Nakamoto N."/>
            <person name="Caballero S."/>
            <person name="Norman J."/>
            <person name="Olle B."/>
            <person name="Tanoue T."/>
            <person name="Arita M."/>
            <person name="Bucci V."/>
            <person name="Atarashi K."/>
            <person name="Xavier R."/>
            <person name="Honda K."/>
        </authorList>
    </citation>
    <scope>NUCLEOTIDE SEQUENCE [LARGE SCALE GENOMIC DNA]</scope>
    <source>
        <strain evidence="2">k34-0107-D12</strain>
    </source>
</reference>
<dbReference type="EMBL" id="BAABZQ010000001">
    <property type="protein sequence ID" value="GAA6498642.1"/>
    <property type="molecule type" value="Genomic_DNA"/>
</dbReference>
<evidence type="ECO:0000313" key="2">
    <source>
        <dbReference type="Proteomes" id="UP001600941"/>
    </source>
</evidence>
<sequence length="211" mass="24224">MKTITVSREFGSGGRELGKRLADVLGVAYYDKEIISKIAENLKLDEQYIENHLERDFTVNFPYTFRCSFSTPFYAMNQVVDMLVEQHKIIRTLAKREDCVIVGRGADAVLHDMGPYNIFVYADMAAKKERCRNRASPGETLSERELERRIRQIDKARAASYDLVSGYPWGDKRAYHLCVNTTGLDIPQIVPHLAAFVKIWFERKDHGDSII</sequence>
<dbReference type="RefSeq" id="WP_033139366.1">
    <property type="nucleotide sequence ID" value="NZ_AP031413.1"/>
</dbReference>
<dbReference type="InterPro" id="IPR027417">
    <property type="entry name" value="P-loop_NTPase"/>
</dbReference>
<gene>
    <name evidence="1" type="ORF">K340107D12_14580</name>
</gene>
<evidence type="ECO:0000313" key="1">
    <source>
        <dbReference type="EMBL" id="GAA6498642.1"/>
    </source>
</evidence>
<keyword evidence="2" id="KW-1185">Reference proteome</keyword>
<organism evidence="1 2">
    <name type="scientific">Blautia parvula</name>
    <dbReference type="NCBI Taxonomy" id="2877527"/>
    <lineage>
        <taxon>Bacteria</taxon>
        <taxon>Bacillati</taxon>
        <taxon>Bacillota</taxon>
        <taxon>Clostridia</taxon>
        <taxon>Lachnospirales</taxon>
        <taxon>Lachnospiraceae</taxon>
        <taxon>Blautia</taxon>
    </lineage>
</organism>
<protein>
    <submittedName>
        <fullName evidence="1">Cytidylate kinase-like family protein</fullName>
    </submittedName>
</protein>
<comment type="caution">
    <text evidence="1">The sequence shown here is derived from an EMBL/GenBank/DDBJ whole genome shotgun (WGS) entry which is preliminary data.</text>
</comment>
<dbReference type="Proteomes" id="UP001600941">
    <property type="component" value="Unassembled WGS sequence"/>
</dbReference>